<evidence type="ECO:0000313" key="1">
    <source>
        <dbReference type="EMBL" id="KAI5647731.1"/>
    </source>
</evidence>
<dbReference type="Proteomes" id="UP001060085">
    <property type="component" value="Linkage Group LG08"/>
</dbReference>
<keyword evidence="2" id="KW-1185">Reference proteome</keyword>
<name>A0ACB9ZKD5_CATRO</name>
<evidence type="ECO:0000313" key="2">
    <source>
        <dbReference type="Proteomes" id="UP001060085"/>
    </source>
</evidence>
<accession>A0ACB9ZKD5</accession>
<comment type="caution">
    <text evidence="1">The sequence shown here is derived from an EMBL/GenBank/DDBJ whole genome shotgun (WGS) entry which is preliminary data.</text>
</comment>
<organism evidence="1 2">
    <name type="scientific">Catharanthus roseus</name>
    <name type="common">Madagascar periwinkle</name>
    <name type="synonym">Vinca rosea</name>
    <dbReference type="NCBI Taxonomy" id="4058"/>
    <lineage>
        <taxon>Eukaryota</taxon>
        <taxon>Viridiplantae</taxon>
        <taxon>Streptophyta</taxon>
        <taxon>Embryophyta</taxon>
        <taxon>Tracheophyta</taxon>
        <taxon>Spermatophyta</taxon>
        <taxon>Magnoliopsida</taxon>
        <taxon>eudicotyledons</taxon>
        <taxon>Gunneridae</taxon>
        <taxon>Pentapetalae</taxon>
        <taxon>asterids</taxon>
        <taxon>lamiids</taxon>
        <taxon>Gentianales</taxon>
        <taxon>Apocynaceae</taxon>
        <taxon>Rauvolfioideae</taxon>
        <taxon>Vinceae</taxon>
        <taxon>Catharanthinae</taxon>
        <taxon>Catharanthus</taxon>
    </lineage>
</organism>
<proteinExistence type="predicted"/>
<gene>
    <name evidence="1" type="ORF">M9H77_33736</name>
</gene>
<protein>
    <submittedName>
        <fullName evidence="1">Uncharacterized protein</fullName>
    </submittedName>
</protein>
<reference evidence="2" key="1">
    <citation type="journal article" date="2023" name="Nat. Plants">
        <title>Single-cell RNA sequencing provides a high-resolution roadmap for understanding the multicellular compartmentation of specialized metabolism.</title>
        <authorList>
            <person name="Sun S."/>
            <person name="Shen X."/>
            <person name="Li Y."/>
            <person name="Li Y."/>
            <person name="Wang S."/>
            <person name="Li R."/>
            <person name="Zhang H."/>
            <person name="Shen G."/>
            <person name="Guo B."/>
            <person name="Wei J."/>
            <person name="Xu J."/>
            <person name="St-Pierre B."/>
            <person name="Chen S."/>
            <person name="Sun C."/>
        </authorList>
    </citation>
    <scope>NUCLEOTIDE SEQUENCE [LARGE SCALE GENOMIC DNA]</scope>
</reference>
<dbReference type="EMBL" id="CM044708">
    <property type="protein sequence ID" value="KAI5647731.1"/>
    <property type="molecule type" value="Genomic_DNA"/>
</dbReference>
<sequence length="848" mass="95223">MGCTSSKLDDLPAVALCRERCTFLDEAIHQRYALAEAHLAYLHSLKTVGVTLHRFFDRDLDAFVAEPDSPVLNLPAQRKIDPEPSGSPKKAATSAINHHHHHHNHSNSDSGSHLKFHSDSEEDDDDSGSGSLHHDHHSEASSPIHQYGGHISYADPESFGLPPQYQGGGGGGFMHMNYMRNQTTPSVTYQQRPMSPEIVQMGEASTSSSSYYPYPYATNNQSSNFYPPYYNYDNYGGGFPGASPSRMMPPYYGPSAPGIGNSSAASTSKEPPPPPPPPSSSAWDFLNPFESFEKYYPPYTPSRDSREVREEEGIPDLEEEDYQHEVVKEVHGDQKFVENNNGGARASYSKAAPEDQDEKEENAEALYRARPSAADVESEPVEYEVHMVDKKVVDDEDRSGGRGNAAGFKARGALKGDSEVVREIQVQFELASESGNELANLLEVGKLPHNRKHAAYQVSSKMLHAITPSLSLVSSLPSTSKASDVEKVDPASLDVEGDLNLRSRNISSTLHKLYLWEKKLYEEVKVEEKMRVLHERKLRKLKRLDERGAETHKVDATRALVRSLSTKIRIAIQVVDKISVKINSLRDDELWPQLSEFLQGLTRMWKSMLECHHNQCQAIGEAKRLDAIASRKNFSDAHVEATSQLGHEVMNWTIRFSCWVSAQKGYVRALNNWLMKCLLYVPEETPDGVAPFSPGRIGAPPIFVICNQWSQSLERVSEKEVIDSMRDFARSVLNLWEQDKLEMRQRMTANKDMERKVKNLEREDQKIQKGIQTLDKKMLLVSGDDNSFALSGQVVYQSDTSKSSSLQVNLHRIFEAMERFTANSLKVYEELLQRIEEDNLAQQPAKVS</sequence>